<reference evidence="4 5" key="1">
    <citation type="submission" date="2019-03" db="EMBL/GenBank/DDBJ databases">
        <title>Genomic Encyclopedia of Type Strains, Phase IV (KMG-IV): sequencing the most valuable type-strain genomes for metagenomic binning, comparative biology and taxonomic classification.</title>
        <authorList>
            <person name="Goeker M."/>
        </authorList>
    </citation>
    <scope>NUCLEOTIDE SEQUENCE [LARGE SCALE GENOMIC DNA]</scope>
    <source>
        <strain evidence="4 5">DSM 24766</strain>
    </source>
</reference>
<dbReference type="InterPro" id="IPR051462">
    <property type="entry name" value="CBS_domain-containing"/>
</dbReference>
<dbReference type="PANTHER" id="PTHR48108:SF26">
    <property type="entry name" value="CBS DOMAIN-CONTAINING PROTEIN DDB_G0289609"/>
    <property type="match status" value="1"/>
</dbReference>
<dbReference type="PROSITE" id="PS51371">
    <property type="entry name" value="CBS"/>
    <property type="match status" value="2"/>
</dbReference>
<sequence>MMSIKTIGAILAGRPLNQVGPGASLQEAATIMAGQGVGALAVLDGDRLVGIVSERDIVFRAVARGLPMDGTTVAQVMTCDPVTVEIDHPISDALAVRLGDAFRHLPVTDNGRVVGLLSYRDIPAEYLMLFERFREMSTARADEA</sequence>
<keyword evidence="5" id="KW-1185">Reference proteome</keyword>
<gene>
    <name evidence="4" type="ORF">EV663_1135</name>
</gene>
<evidence type="ECO:0000259" key="3">
    <source>
        <dbReference type="PROSITE" id="PS51371"/>
    </source>
</evidence>
<proteinExistence type="predicted"/>
<dbReference type="SUPFAM" id="SSF54631">
    <property type="entry name" value="CBS-domain pair"/>
    <property type="match status" value="1"/>
</dbReference>
<dbReference type="InterPro" id="IPR046342">
    <property type="entry name" value="CBS_dom_sf"/>
</dbReference>
<dbReference type="EMBL" id="SLXU01000013">
    <property type="protein sequence ID" value="TCP60009.1"/>
    <property type="molecule type" value="Genomic_DNA"/>
</dbReference>
<name>A0A4R2RCZ1_9RHOB</name>
<evidence type="ECO:0000256" key="2">
    <source>
        <dbReference type="PROSITE-ProRule" id="PRU00703"/>
    </source>
</evidence>
<dbReference type="Proteomes" id="UP000295050">
    <property type="component" value="Unassembled WGS sequence"/>
</dbReference>
<keyword evidence="2" id="KW-0129">CBS domain</keyword>
<dbReference type="Gene3D" id="3.10.580.10">
    <property type="entry name" value="CBS-domain"/>
    <property type="match status" value="1"/>
</dbReference>
<protein>
    <submittedName>
        <fullName evidence="4">CBS domain protein</fullName>
    </submittedName>
</protein>
<organism evidence="4 5">
    <name type="scientific">Rhodovulum bhavnagarense</name>
    <dbReference type="NCBI Taxonomy" id="992286"/>
    <lineage>
        <taxon>Bacteria</taxon>
        <taxon>Pseudomonadati</taxon>
        <taxon>Pseudomonadota</taxon>
        <taxon>Alphaproteobacteria</taxon>
        <taxon>Rhodobacterales</taxon>
        <taxon>Paracoccaceae</taxon>
        <taxon>Rhodovulum</taxon>
    </lineage>
</organism>
<dbReference type="Pfam" id="PF00571">
    <property type="entry name" value="CBS"/>
    <property type="match status" value="2"/>
</dbReference>
<dbReference type="PANTHER" id="PTHR48108">
    <property type="entry name" value="CBS DOMAIN-CONTAINING PROTEIN CBSX2, CHLOROPLASTIC"/>
    <property type="match status" value="1"/>
</dbReference>
<dbReference type="SMART" id="SM00116">
    <property type="entry name" value="CBS"/>
    <property type="match status" value="2"/>
</dbReference>
<evidence type="ECO:0000256" key="1">
    <source>
        <dbReference type="ARBA" id="ARBA00022737"/>
    </source>
</evidence>
<accession>A0A4R2RCZ1</accession>
<dbReference type="AlphaFoldDB" id="A0A4R2RCZ1"/>
<keyword evidence="1" id="KW-0677">Repeat</keyword>
<feature type="domain" description="CBS" evidence="3">
    <location>
        <begin position="12"/>
        <end position="68"/>
    </location>
</feature>
<comment type="caution">
    <text evidence="4">The sequence shown here is derived from an EMBL/GenBank/DDBJ whole genome shotgun (WGS) entry which is preliminary data.</text>
</comment>
<dbReference type="InterPro" id="IPR000644">
    <property type="entry name" value="CBS_dom"/>
</dbReference>
<dbReference type="OrthoDB" id="9807125at2"/>
<evidence type="ECO:0000313" key="4">
    <source>
        <dbReference type="EMBL" id="TCP60009.1"/>
    </source>
</evidence>
<evidence type="ECO:0000313" key="5">
    <source>
        <dbReference type="Proteomes" id="UP000295050"/>
    </source>
</evidence>
<feature type="domain" description="CBS" evidence="3">
    <location>
        <begin position="77"/>
        <end position="135"/>
    </location>
</feature>